<protein>
    <submittedName>
        <fullName evidence="1">Uncharacterized protein</fullName>
    </submittedName>
</protein>
<evidence type="ECO:0000313" key="1">
    <source>
        <dbReference type="EMBL" id="KAI4346398.1"/>
    </source>
</evidence>
<dbReference type="Proteomes" id="UP000828941">
    <property type="component" value="Chromosome 4"/>
</dbReference>
<reference evidence="1 2" key="1">
    <citation type="journal article" date="2022" name="DNA Res.">
        <title>Chromosomal-level genome assembly of the orchid tree Bauhinia variegata (Leguminosae; Cercidoideae) supports the allotetraploid origin hypothesis of Bauhinia.</title>
        <authorList>
            <person name="Zhong Y."/>
            <person name="Chen Y."/>
            <person name="Zheng D."/>
            <person name="Pang J."/>
            <person name="Liu Y."/>
            <person name="Luo S."/>
            <person name="Meng S."/>
            <person name="Qian L."/>
            <person name="Wei D."/>
            <person name="Dai S."/>
            <person name="Zhou R."/>
        </authorList>
    </citation>
    <scope>NUCLEOTIDE SEQUENCE [LARGE SCALE GENOMIC DNA]</scope>
    <source>
        <strain evidence="1">BV-YZ2020</strain>
    </source>
</reference>
<evidence type="ECO:0000313" key="2">
    <source>
        <dbReference type="Proteomes" id="UP000828941"/>
    </source>
</evidence>
<proteinExistence type="predicted"/>
<sequence length="144" mass="16459">MSVTERPTIKNLHLREVFYSKERLLPHIFLKLFTFCGLGLGYNGFHKKRTNIGNFLLPFNTREKKLQLEMINGGNQHMVVAEKIDCAAKCKYRCSKSWKHKMCIKTCNTCCQRCNCVPPGTVGNKEVCPCYAKMTTHGGRPKCP</sequence>
<gene>
    <name evidence="1" type="ORF">L6164_007295</name>
</gene>
<comment type="caution">
    <text evidence="1">The sequence shown here is derived from an EMBL/GenBank/DDBJ whole genome shotgun (WGS) entry which is preliminary data.</text>
</comment>
<dbReference type="EMBL" id="CM039429">
    <property type="protein sequence ID" value="KAI4346398.1"/>
    <property type="molecule type" value="Genomic_DNA"/>
</dbReference>
<organism evidence="1 2">
    <name type="scientific">Bauhinia variegata</name>
    <name type="common">Purple orchid tree</name>
    <name type="synonym">Phanera variegata</name>
    <dbReference type="NCBI Taxonomy" id="167791"/>
    <lineage>
        <taxon>Eukaryota</taxon>
        <taxon>Viridiplantae</taxon>
        <taxon>Streptophyta</taxon>
        <taxon>Embryophyta</taxon>
        <taxon>Tracheophyta</taxon>
        <taxon>Spermatophyta</taxon>
        <taxon>Magnoliopsida</taxon>
        <taxon>eudicotyledons</taxon>
        <taxon>Gunneridae</taxon>
        <taxon>Pentapetalae</taxon>
        <taxon>rosids</taxon>
        <taxon>fabids</taxon>
        <taxon>Fabales</taxon>
        <taxon>Fabaceae</taxon>
        <taxon>Cercidoideae</taxon>
        <taxon>Cercideae</taxon>
        <taxon>Bauhiniinae</taxon>
        <taxon>Bauhinia</taxon>
    </lineage>
</organism>
<name>A0ACB9PDB0_BAUVA</name>
<keyword evidence="2" id="KW-1185">Reference proteome</keyword>
<accession>A0ACB9PDB0</accession>